<keyword evidence="1" id="KW-0472">Membrane</keyword>
<feature type="transmembrane region" description="Helical" evidence="1">
    <location>
        <begin position="7"/>
        <end position="26"/>
    </location>
</feature>
<sequence length="133" mass="13393">MTNNLLLGRAAVAAGAIVVAVVEFALLHSAAGVDLAVTSGSSTRQITVAAVIVATVVAALAGWALLAALERLTNRPRVWWTSIAVAVLLLSLVVGPPSGVGGGAKATLALLHLSVGVILILGLPRPRPARANR</sequence>
<organism evidence="2 3">
    <name type="scientific">Micromonospora vinacea</name>
    <dbReference type="NCBI Taxonomy" id="709878"/>
    <lineage>
        <taxon>Bacteria</taxon>
        <taxon>Bacillati</taxon>
        <taxon>Actinomycetota</taxon>
        <taxon>Actinomycetes</taxon>
        <taxon>Micromonosporales</taxon>
        <taxon>Micromonosporaceae</taxon>
        <taxon>Micromonospora</taxon>
    </lineage>
</organism>
<evidence type="ECO:0000313" key="3">
    <source>
        <dbReference type="Proteomes" id="UP000631791"/>
    </source>
</evidence>
<gene>
    <name evidence="2" type="ORF">IW249_003639</name>
</gene>
<name>A0ABS0K3V8_9ACTN</name>
<dbReference type="EMBL" id="JADOTY010000001">
    <property type="protein sequence ID" value="MBG6103225.1"/>
    <property type="molecule type" value="Genomic_DNA"/>
</dbReference>
<feature type="transmembrane region" description="Helical" evidence="1">
    <location>
        <begin position="46"/>
        <end position="66"/>
    </location>
</feature>
<feature type="transmembrane region" description="Helical" evidence="1">
    <location>
        <begin position="106"/>
        <end position="123"/>
    </location>
</feature>
<evidence type="ECO:0000313" key="2">
    <source>
        <dbReference type="EMBL" id="MBG6103225.1"/>
    </source>
</evidence>
<dbReference type="Pfam" id="PF19545">
    <property type="entry name" value="DUF6069"/>
    <property type="match status" value="1"/>
</dbReference>
<dbReference type="InterPro" id="IPR045713">
    <property type="entry name" value="DUF6069"/>
</dbReference>
<keyword evidence="1" id="KW-1133">Transmembrane helix</keyword>
<keyword evidence="1" id="KW-0812">Transmembrane</keyword>
<comment type="caution">
    <text evidence="2">The sequence shown here is derived from an EMBL/GenBank/DDBJ whole genome shotgun (WGS) entry which is preliminary data.</text>
</comment>
<dbReference type="Proteomes" id="UP000631791">
    <property type="component" value="Unassembled WGS sequence"/>
</dbReference>
<protein>
    <submittedName>
        <fullName evidence="2">Undecaprenyl pyrophosphate phosphatase UppP</fullName>
    </submittedName>
</protein>
<reference evidence="2 3" key="1">
    <citation type="submission" date="2020-11" db="EMBL/GenBank/DDBJ databases">
        <title>Sequencing the genomes of 1000 actinobacteria strains.</title>
        <authorList>
            <person name="Klenk H.-P."/>
        </authorList>
    </citation>
    <scope>NUCLEOTIDE SEQUENCE [LARGE SCALE GENOMIC DNA]</scope>
    <source>
        <strain evidence="2 3">DSM 101695</strain>
    </source>
</reference>
<keyword evidence="3" id="KW-1185">Reference proteome</keyword>
<proteinExistence type="predicted"/>
<accession>A0ABS0K3V8</accession>
<dbReference type="RefSeq" id="WP_231392567.1">
    <property type="nucleotide sequence ID" value="NZ_JADOTY010000001.1"/>
</dbReference>
<evidence type="ECO:0000256" key="1">
    <source>
        <dbReference type="SAM" id="Phobius"/>
    </source>
</evidence>
<feature type="transmembrane region" description="Helical" evidence="1">
    <location>
        <begin position="78"/>
        <end position="94"/>
    </location>
</feature>